<comment type="cofactor">
    <cofactor evidence="1">
        <name>a divalent metal cation</name>
        <dbReference type="ChEBI" id="CHEBI:60240"/>
    </cofactor>
</comment>
<name>A0A8J5CGG3_CHIOP</name>
<evidence type="ECO:0000256" key="3">
    <source>
        <dbReference type="ARBA" id="ARBA00006958"/>
    </source>
</evidence>
<dbReference type="InterPro" id="IPR027806">
    <property type="entry name" value="HARBI1_dom"/>
</dbReference>
<keyword evidence="6" id="KW-0378">Hydrolase</keyword>
<feature type="domain" description="DDE Tnp4" evidence="8">
    <location>
        <begin position="136"/>
        <end position="299"/>
    </location>
</feature>
<comment type="subcellular location">
    <subcellularLocation>
        <location evidence="2">Nucleus</location>
    </subcellularLocation>
</comment>
<evidence type="ECO:0000259" key="8">
    <source>
        <dbReference type="Pfam" id="PF13359"/>
    </source>
</evidence>
<comment type="similarity">
    <text evidence="3">Belongs to the HARBI1 family.</text>
</comment>
<dbReference type="GO" id="GO:0005634">
    <property type="term" value="C:nucleus"/>
    <property type="evidence" value="ECO:0007669"/>
    <property type="project" value="UniProtKB-SubCell"/>
</dbReference>
<evidence type="ECO:0000313" key="9">
    <source>
        <dbReference type="EMBL" id="KAG0721053.1"/>
    </source>
</evidence>
<evidence type="ECO:0000256" key="2">
    <source>
        <dbReference type="ARBA" id="ARBA00004123"/>
    </source>
</evidence>
<evidence type="ECO:0000256" key="7">
    <source>
        <dbReference type="ARBA" id="ARBA00023242"/>
    </source>
</evidence>
<organism evidence="9 10">
    <name type="scientific">Chionoecetes opilio</name>
    <name type="common">Atlantic snow crab</name>
    <name type="synonym">Cancer opilio</name>
    <dbReference type="NCBI Taxonomy" id="41210"/>
    <lineage>
        <taxon>Eukaryota</taxon>
        <taxon>Metazoa</taxon>
        <taxon>Ecdysozoa</taxon>
        <taxon>Arthropoda</taxon>
        <taxon>Crustacea</taxon>
        <taxon>Multicrustacea</taxon>
        <taxon>Malacostraca</taxon>
        <taxon>Eumalacostraca</taxon>
        <taxon>Eucarida</taxon>
        <taxon>Decapoda</taxon>
        <taxon>Pleocyemata</taxon>
        <taxon>Brachyura</taxon>
        <taxon>Eubrachyura</taxon>
        <taxon>Majoidea</taxon>
        <taxon>Majidae</taxon>
        <taxon>Chionoecetes</taxon>
    </lineage>
</organism>
<evidence type="ECO:0000256" key="4">
    <source>
        <dbReference type="ARBA" id="ARBA00022722"/>
    </source>
</evidence>
<gene>
    <name evidence="9" type="primary">HARBI1_15</name>
    <name evidence="9" type="ORF">GWK47_047252</name>
</gene>
<keyword evidence="10" id="KW-1185">Reference proteome</keyword>
<dbReference type="GO" id="GO:0016787">
    <property type="term" value="F:hydrolase activity"/>
    <property type="evidence" value="ECO:0007669"/>
    <property type="project" value="UniProtKB-KW"/>
</dbReference>
<dbReference type="Proteomes" id="UP000770661">
    <property type="component" value="Unassembled WGS sequence"/>
</dbReference>
<dbReference type="EMBL" id="JACEEZ010011919">
    <property type="protein sequence ID" value="KAG0721053.1"/>
    <property type="molecule type" value="Genomic_DNA"/>
</dbReference>
<sequence length="370" mass="42614">MAAVMVYLNFEELRCEKNDWFSYLRMDEDSYRQLLSLVSPMIKKEDTCMRTAISPHERLTATLRFVATGCSYESLKFSTCISPQALGRIIPETCIAIRRALQADYMKFPKTEDDWRKVSEEFNATWNFPNLLGAVNGKHVNIVPPANSGSYFYNYKGRHSLVLIAIVNAKHEFLMCDIGVNGQVSEGGVLQDSQFYEKLCADQLHIPPPTKTKNSHVALPYVFVGDEAFTLRKNFLKPFSQEELNHERMMFNYRLSCAMQVVENVFKILEARFRIFKSPINMKLENIKGVVMACCFLHNYLLQTRGDTYTSGEEAVDPSYSSEQGIIPLLSLQRTYQEHIEDEALEARELFQQYFNTVAAKDCQDHEKLY</sequence>
<dbReference type="PANTHER" id="PTHR22930">
    <property type="match status" value="1"/>
</dbReference>
<comment type="caution">
    <text evidence="9">The sequence shown here is derived from an EMBL/GenBank/DDBJ whole genome shotgun (WGS) entry which is preliminary data.</text>
</comment>
<evidence type="ECO:0000256" key="5">
    <source>
        <dbReference type="ARBA" id="ARBA00022723"/>
    </source>
</evidence>
<proteinExistence type="inferred from homology"/>
<evidence type="ECO:0000313" key="10">
    <source>
        <dbReference type="Proteomes" id="UP000770661"/>
    </source>
</evidence>
<reference evidence="9" key="1">
    <citation type="submission" date="2020-07" db="EMBL/GenBank/DDBJ databases">
        <title>The High-quality genome of the commercially important snow crab, Chionoecetes opilio.</title>
        <authorList>
            <person name="Jeong J.-H."/>
            <person name="Ryu S."/>
        </authorList>
    </citation>
    <scope>NUCLEOTIDE SEQUENCE</scope>
    <source>
        <strain evidence="9">MADBK_172401_WGS</strain>
        <tissue evidence="9">Digestive gland</tissue>
    </source>
</reference>
<dbReference type="GO" id="GO:0046872">
    <property type="term" value="F:metal ion binding"/>
    <property type="evidence" value="ECO:0007669"/>
    <property type="project" value="UniProtKB-KW"/>
</dbReference>
<keyword evidence="7" id="KW-0539">Nucleus</keyword>
<dbReference type="Pfam" id="PF13359">
    <property type="entry name" value="DDE_Tnp_4"/>
    <property type="match status" value="1"/>
</dbReference>
<keyword evidence="5" id="KW-0479">Metal-binding</keyword>
<dbReference type="GO" id="GO:0004518">
    <property type="term" value="F:nuclease activity"/>
    <property type="evidence" value="ECO:0007669"/>
    <property type="project" value="UniProtKB-KW"/>
</dbReference>
<protein>
    <submittedName>
        <fullName evidence="9">Putative nuclease HARBI1</fullName>
    </submittedName>
</protein>
<dbReference type="OrthoDB" id="2668416at2759"/>
<keyword evidence="4" id="KW-0540">Nuclease</keyword>
<dbReference type="PANTHER" id="PTHR22930:SF284">
    <property type="entry name" value="DDE TNP4 DOMAIN-CONTAINING PROTEIN"/>
    <property type="match status" value="1"/>
</dbReference>
<accession>A0A8J5CGG3</accession>
<evidence type="ECO:0000256" key="1">
    <source>
        <dbReference type="ARBA" id="ARBA00001968"/>
    </source>
</evidence>
<evidence type="ECO:0000256" key="6">
    <source>
        <dbReference type="ARBA" id="ARBA00022801"/>
    </source>
</evidence>
<dbReference type="AlphaFoldDB" id="A0A8J5CGG3"/>
<dbReference type="InterPro" id="IPR045249">
    <property type="entry name" value="HARBI1-like"/>
</dbReference>